<name>X1V8C9_9ZZZZ</name>
<reference evidence="1" key="1">
    <citation type="journal article" date="2014" name="Front. Microbiol.">
        <title>High frequency of phylogenetically diverse reductive dehalogenase-homologous genes in deep subseafloor sedimentary metagenomes.</title>
        <authorList>
            <person name="Kawai M."/>
            <person name="Futagami T."/>
            <person name="Toyoda A."/>
            <person name="Takaki Y."/>
            <person name="Nishi S."/>
            <person name="Hori S."/>
            <person name="Arai W."/>
            <person name="Tsubouchi T."/>
            <person name="Morono Y."/>
            <person name="Uchiyama I."/>
            <person name="Ito T."/>
            <person name="Fujiyama A."/>
            <person name="Inagaki F."/>
            <person name="Takami H."/>
        </authorList>
    </citation>
    <scope>NUCLEOTIDE SEQUENCE</scope>
    <source>
        <strain evidence="1">Expedition CK06-06</strain>
    </source>
</reference>
<sequence>MGGKGQNYKLSLHQLAIKVPSKGVHLNLTGAAQDLIPLKLTQIPNFHLTLNTSLDNPVTRTHHRAAQLLPGLKTSGKASFQLALRRSNPNRIKINSRLKSKNFSLWHRGSTITKRKPSGFLRTLSLIQVKNLNADIPIQQEIILKIPSANLAPAGMLKPSFPKPKYSIFKRQAASTLYNALRLYKGGESRLSIR</sequence>
<dbReference type="AlphaFoldDB" id="X1V8C9"/>
<proteinExistence type="predicted"/>
<evidence type="ECO:0000313" key="1">
    <source>
        <dbReference type="EMBL" id="GAJ12582.1"/>
    </source>
</evidence>
<protein>
    <submittedName>
        <fullName evidence="1">Uncharacterized protein</fullName>
    </submittedName>
</protein>
<comment type="caution">
    <text evidence="1">The sequence shown here is derived from an EMBL/GenBank/DDBJ whole genome shotgun (WGS) entry which is preliminary data.</text>
</comment>
<accession>X1V8C9</accession>
<feature type="non-terminal residue" evidence="1">
    <location>
        <position position="194"/>
    </location>
</feature>
<organism evidence="1">
    <name type="scientific">marine sediment metagenome</name>
    <dbReference type="NCBI Taxonomy" id="412755"/>
    <lineage>
        <taxon>unclassified sequences</taxon>
        <taxon>metagenomes</taxon>
        <taxon>ecological metagenomes</taxon>
    </lineage>
</organism>
<dbReference type="EMBL" id="BARW01031056">
    <property type="protein sequence ID" value="GAJ12582.1"/>
    <property type="molecule type" value="Genomic_DNA"/>
</dbReference>
<gene>
    <name evidence="1" type="ORF">S12H4_49490</name>
</gene>